<comment type="caution">
    <text evidence="2">The sequence shown here is derived from an EMBL/GenBank/DDBJ whole genome shotgun (WGS) entry which is preliminary data.</text>
</comment>
<gene>
    <name evidence="2" type="ORF">LHJ74_18520</name>
</gene>
<sequence>MAALLWLLIPVSAGLVASVWGGFAARRRTSTPDADGVAGYERFREAMERTPSSSSPRSSRSSRLSRRGSQAAEPAAALTRPATDGPAREAR</sequence>
<name>A0ABT2JVE0_9ACTN</name>
<evidence type="ECO:0000313" key="3">
    <source>
        <dbReference type="Proteomes" id="UP001156389"/>
    </source>
</evidence>
<organism evidence="2 3">
    <name type="scientific">Streptomyces gossypii</name>
    <dbReference type="NCBI Taxonomy" id="2883101"/>
    <lineage>
        <taxon>Bacteria</taxon>
        <taxon>Bacillati</taxon>
        <taxon>Actinomycetota</taxon>
        <taxon>Actinomycetes</taxon>
        <taxon>Kitasatosporales</taxon>
        <taxon>Streptomycetaceae</taxon>
        <taxon>Streptomyces</taxon>
    </lineage>
</organism>
<dbReference type="RefSeq" id="WP_260219196.1">
    <property type="nucleotide sequence ID" value="NZ_JAJAGO010000008.1"/>
</dbReference>
<feature type="compositionally biased region" description="Low complexity" evidence="1">
    <location>
        <begin position="52"/>
        <end position="83"/>
    </location>
</feature>
<proteinExistence type="predicted"/>
<evidence type="ECO:0000256" key="1">
    <source>
        <dbReference type="SAM" id="MobiDB-lite"/>
    </source>
</evidence>
<evidence type="ECO:0008006" key="4">
    <source>
        <dbReference type="Google" id="ProtNLM"/>
    </source>
</evidence>
<keyword evidence="3" id="KW-1185">Reference proteome</keyword>
<dbReference type="Proteomes" id="UP001156389">
    <property type="component" value="Unassembled WGS sequence"/>
</dbReference>
<accession>A0ABT2JVE0</accession>
<evidence type="ECO:0000313" key="2">
    <source>
        <dbReference type="EMBL" id="MCT2591868.1"/>
    </source>
</evidence>
<reference evidence="2 3" key="1">
    <citation type="submission" date="2021-10" db="EMBL/GenBank/DDBJ databases">
        <title>Streptomyces gossypii sp. nov., isolated from soil collected from cotton field.</title>
        <authorList>
            <person name="Ge X."/>
            <person name="Chen X."/>
            <person name="Liu W."/>
        </authorList>
    </citation>
    <scope>NUCLEOTIDE SEQUENCE [LARGE SCALE GENOMIC DNA]</scope>
    <source>
        <strain evidence="2 3">N2-109</strain>
    </source>
</reference>
<dbReference type="EMBL" id="JAJAGO010000008">
    <property type="protein sequence ID" value="MCT2591868.1"/>
    <property type="molecule type" value="Genomic_DNA"/>
</dbReference>
<feature type="region of interest" description="Disordered" evidence="1">
    <location>
        <begin position="45"/>
        <end position="91"/>
    </location>
</feature>
<protein>
    <recommendedName>
        <fullName evidence="4">Secreted protein</fullName>
    </recommendedName>
</protein>